<feature type="domain" description="Rit1 N-terminal" evidence="2">
    <location>
        <begin position="27"/>
        <end position="284"/>
    </location>
</feature>
<dbReference type="Proteomes" id="UP000192596">
    <property type="component" value="Unassembled WGS sequence"/>
</dbReference>
<dbReference type="GO" id="GO:0019988">
    <property type="term" value="P:charged-tRNA amino acid modification"/>
    <property type="evidence" value="ECO:0007669"/>
    <property type="project" value="InterPro"/>
</dbReference>
<evidence type="ECO:0000259" key="2">
    <source>
        <dbReference type="Pfam" id="PF17184"/>
    </source>
</evidence>
<keyword evidence="4" id="KW-1185">Reference proteome</keyword>
<dbReference type="InParanoid" id="A0A1V8T086"/>
<organism evidence="3 4">
    <name type="scientific">Cryoendolithus antarcticus</name>
    <dbReference type="NCBI Taxonomy" id="1507870"/>
    <lineage>
        <taxon>Eukaryota</taxon>
        <taxon>Fungi</taxon>
        <taxon>Dikarya</taxon>
        <taxon>Ascomycota</taxon>
        <taxon>Pezizomycotina</taxon>
        <taxon>Dothideomycetes</taxon>
        <taxon>Dothideomycetidae</taxon>
        <taxon>Cladosporiales</taxon>
        <taxon>Cladosporiaceae</taxon>
        <taxon>Cryoendolithus</taxon>
    </lineage>
</organism>
<dbReference type="GO" id="GO:0043399">
    <property type="term" value="F:tRNA adenosine(64)-2'-O-ribosylphosphate transferase activity"/>
    <property type="evidence" value="ECO:0007669"/>
    <property type="project" value="InterPro"/>
</dbReference>
<dbReference type="Pfam" id="PF17184">
    <property type="entry name" value="Rit1_C"/>
    <property type="match status" value="1"/>
</dbReference>
<accession>A0A1V8T086</accession>
<dbReference type="AlphaFoldDB" id="A0A1V8T086"/>
<protein>
    <recommendedName>
        <fullName evidence="5">Initiator tRNA phosphoribosyl transferase</fullName>
    </recommendedName>
</protein>
<dbReference type="FunCoup" id="A0A1V8T086">
    <property type="interactions" value="94"/>
</dbReference>
<dbReference type="OrthoDB" id="45256at2759"/>
<evidence type="ECO:0000313" key="4">
    <source>
        <dbReference type="Proteomes" id="UP000192596"/>
    </source>
</evidence>
<proteinExistence type="predicted"/>
<evidence type="ECO:0008006" key="5">
    <source>
        <dbReference type="Google" id="ProtNLM"/>
    </source>
</evidence>
<dbReference type="InterPro" id="IPR033449">
    <property type="entry name" value="Rit1_N"/>
</dbReference>
<gene>
    <name evidence="3" type="ORF">B0A48_09652</name>
</gene>
<dbReference type="InterPro" id="IPR033421">
    <property type="entry name" value="Rit1_DUSP-like"/>
</dbReference>
<feature type="domain" description="Rit1 DUSP-like" evidence="1">
    <location>
        <begin position="345"/>
        <end position="400"/>
    </location>
</feature>
<reference evidence="4" key="1">
    <citation type="submission" date="2017-03" db="EMBL/GenBank/DDBJ databases">
        <title>Genomes of endolithic fungi from Antarctica.</title>
        <authorList>
            <person name="Coleine C."/>
            <person name="Masonjones S."/>
            <person name="Stajich J.E."/>
        </authorList>
    </citation>
    <scope>NUCLEOTIDE SEQUENCE [LARGE SCALE GENOMIC DNA]</scope>
    <source>
        <strain evidence="4">CCFEE 5527</strain>
    </source>
</reference>
<dbReference type="PIRSF" id="PIRSF007747">
    <property type="entry name" value="Ribosyl_Ptfrase"/>
    <property type="match status" value="1"/>
</dbReference>
<sequence>MTSQPLDHLDLIFPSAATSISSTLTSLKRANLSITNRLHSIHQDAKFVQSIAEKLGLPLIANERCGSWYVPPDRKHGSAYFKSTDGHAGQWAFSLRRLNLQVLDVVGEFGGCVVVDSTRRGKSMPDALSKTAPIWIAVLNRLLFPKHEESHKLRTPGDVVSASEHTQIEARLANVVADAQSLDLNLPALRAKVRRPMHAIWVTPETNISSVIWVDDAYTRVILCTASSCASESSSLGAAYVQGAADDSETWACGLDAVAFWTNAEALLATCEDALPETIASLVEMTTTSSRLPRHISPAQSLAISDNAALSDPGFSLQNYDVIVCIATTLPTALQGNGSGLARRVIHLPCGTGKLGSRELRLYLPKLEKLPRLEPTAQTVLVTCDTGRDLSVGAALAILCIG</sequence>
<comment type="caution">
    <text evidence="3">The sequence shown here is derived from an EMBL/GenBank/DDBJ whole genome shotgun (WGS) entry which is preliminary data.</text>
</comment>
<evidence type="ECO:0000259" key="1">
    <source>
        <dbReference type="Pfam" id="PF04179"/>
    </source>
</evidence>
<dbReference type="Pfam" id="PF04179">
    <property type="entry name" value="Init_tRNA_PT"/>
    <property type="match status" value="1"/>
</dbReference>
<dbReference type="STRING" id="1507870.A0A1V8T086"/>
<dbReference type="EMBL" id="NAJO01000021">
    <property type="protein sequence ID" value="OQO04729.1"/>
    <property type="molecule type" value="Genomic_DNA"/>
</dbReference>
<dbReference type="GO" id="GO:0005737">
    <property type="term" value="C:cytoplasm"/>
    <property type="evidence" value="ECO:0007669"/>
    <property type="project" value="TreeGrafter"/>
</dbReference>
<dbReference type="InterPro" id="IPR007306">
    <property type="entry name" value="Rit1"/>
</dbReference>
<dbReference type="PANTHER" id="PTHR31811">
    <property type="entry name" value="TRNA A64-2'-O-RIBOSYLPHOSPHATE TRANSFERASE"/>
    <property type="match status" value="1"/>
</dbReference>
<dbReference type="PANTHER" id="PTHR31811:SF0">
    <property type="entry name" value="TRNA A64-2'-O-RIBOSYLPHOSPHATE TRANSFERASE"/>
    <property type="match status" value="1"/>
</dbReference>
<name>A0A1V8T086_9PEZI</name>
<evidence type="ECO:0000313" key="3">
    <source>
        <dbReference type="EMBL" id="OQO04729.1"/>
    </source>
</evidence>